<feature type="region of interest" description="Disordered" evidence="1">
    <location>
        <begin position="51"/>
        <end position="70"/>
    </location>
</feature>
<gene>
    <name evidence="2" type="ORF">DPMN_142970</name>
</gene>
<sequence>MFNTRLNTSLLRIVSLPGGRRTPHARTRYDTMIQTPGAADDKPLVSAQVMAPQDETPEDEESVSLLERWV</sequence>
<name>A0A9D4GFB7_DREPO</name>
<organism evidence="2 3">
    <name type="scientific">Dreissena polymorpha</name>
    <name type="common">Zebra mussel</name>
    <name type="synonym">Mytilus polymorpha</name>
    <dbReference type="NCBI Taxonomy" id="45954"/>
    <lineage>
        <taxon>Eukaryota</taxon>
        <taxon>Metazoa</taxon>
        <taxon>Spiralia</taxon>
        <taxon>Lophotrochozoa</taxon>
        <taxon>Mollusca</taxon>
        <taxon>Bivalvia</taxon>
        <taxon>Autobranchia</taxon>
        <taxon>Heteroconchia</taxon>
        <taxon>Euheterodonta</taxon>
        <taxon>Imparidentia</taxon>
        <taxon>Neoheterodontei</taxon>
        <taxon>Myida</taxon>
        <taxon>Dreissenoidea</taxon>
        <taxon>Dreissenidae</taxon>
        <taxon>Dreissena</taxon>
    </lineage>
</organism>
<protein>
    <submittedName>
        <fullName evidence="2">Uncharacterized protein</fullName>
    </submittedName>
</protein>
<evidence type="ECO:0000313" key="2">
    <source>
        <dbReference type="EMBL" id="KAH3814469.1"/>
    </source>
</evidence>
<dbReference type="Proteomes" id="UP000828390">
    <property type="component" value="Unassembled WGS sequence"/>
</dbReference>
<dbReference type="EMBL" id="JAIWYP010000006">
    <property type="protein sequence ID" value="KAH3814469.1"/>
    <property type="molecule type" value="Genomic_DNA"/>
</dbReference>
<evidence type="ECO:0000313" key="3">
    <source>
        <dbReference type="Proteomes" id="UP000828390"/>
    </source>
</evidence>
<reference evidence="2" key="1">
    <citation type="journal article" date="2019" name="bioRxiv">
        <title>The Genome of the Zebra Mussel, Dreissena polymorpha: A Resource for Invasive Species Research.</title>
        <authorList>
            <person name="McCartney M.A."/>
            <person name="Auch B."/>
            <person name="Kono T."/>
            <person name="Mallez S."/>
            <person name="Zhang Y."/>
            <person name="Obille A."/>
            <person name="Becker A."/>
            <person name="Abrahante J.E."/>
            <person name="Garbe J."/>
            <person name="Badalamenti J.P."/>
            <person name="Herman A."/>
            <person name="Mangelson H."/>
            <person name="Liachko I."/>
            <person name="Sullivan S."/>
            <person name="Sone E.D."/>
            <person name="Koren S."/>
            <person name="Silverstein K.A.T."/>
            <person name="Beckman K.B."/>
            <person name="Gohl D.M."/>
        </authorList>
    </citation>
    <scope>NUCLEOTIDE SEQUENCE</scope>
    <source>
        <strain evidence="2">Duluth1</strain>
        <tissue evidence="2">Whole animal</tissue>
    </source>
</reference>
<proteinExistence type="predicted"/>
<dbReference type="AlphaFoldDB" id="A0A9D4GFB7"/>
<evidence type="ECO:0000256" key="1">
    <source>
        <dbReference type="SAM" id="MobiDB-lite"/>
    </source>
</evidence>
<reference evidence="2" key="2">
    <citation type="submission" date="2020-11" db="EMBL/GenBank/DDBJ databases">
        <authorList>
            <person name="McCartney M.A."/>
            <person name="Auch B."/>
            <person name="Kono T."/>
            <person name="Mallez S."/>
            <person name="Becker A."/>
            <person name="Gohl D.M."/>
            <person name="Silverstein K.A.T."/>
            <person name="Koren S."/>
            <person name="Bechman K.B."/>
            <person name="Herman A."/>
            <person name="Abrahante J.E."/>
            <person name="Garbe J."/>
        </authorList>
    </citation>
    <scope>NUCLEOTIDE SEQUENCE</scope>
    <source>
        <strain evidence="2">Duluth1</strain>
        <tissue evidence="2">Whole animal</tissue>
    </source>
</reference>
<accession>A0A9D4GFB7</accession>
<keyword evidence="3" id="KW-1185">Reference proteome</keyword>
<comment type="caution">
    <text evidence="2">The sequence shown here is derived from an EMBL/GenBank/DDBJ whole genome shotgun (WGS) entry which is preliminary data.</text>
</comment>